<dbReference type="EMBL" id="JACSQK010000009">
    <property type="protein sequence ID" value="MBD7962159.1"/>
    <property type="molecule type" value="Genomic_DNA"/>
</dbReference>
<name>A0ABR8SG97_9BURK</name>
<dbReference type="Proteomes" id="UP000634919">
    <property type="component" value="Unassembled WGS sequence"/>
</dbReference>
<evidence type="ECO:0000313" key="2">
    <source>
        <dbReference type="Proteomes" id="UP000634919"/>
    </source>
</evidence>
<comment type="caution">
    <text evidence="1">The sequence shown here is derived from an EMBL/GenBank/DDBJ whole genome shotgun (WGS) entry which is preliminary data.</text>
</comment>
<reference evidence="1 2" key="1">
    <citation type="submission" date="2020-08" db="EMBL/GenBank/DDBJ databases">
        <title>A Genomic Blueprint of the Chicken Gut Microbiome.</title>
        <authorList>
            <person name="Gilroy R."/>
            <person name="Ravi A."/>
            <person name="Getino M."/>
            <person name="Pursley I."/>
            <person name="Horton D.L."/>
            <person name="Alikhan N.-F."/>
            <person name="Baker D."/>
            <person name="Gharbi K."/>
            <person name="Hall N."/>
            <person name="Watson M."/>
            <person name="Adriaenssens E.M."/>
            <person name="Foster-Nyarko E."/>
            <person name="Jarju S."/>
            <person name="Secka A."/>
            <person name="Antonio M."/>
            <person name="Oren A."/>
            <person name="Chaudhuri R."/>
            <person name="La Ragione R.M."/>
            <person name="Hildebrand F."/>
            <person name="Pallen M.J."/>
        </authorList>
    </citation>
    <scope>NUCLEOTIDE SEQUENCE [LARGE SCALE GENOMIC DNA]</scope>
    <source>
        <strain evidence="1 2">Sa2CVA6</strain>
    </source>
</reference>
<gene>
    <name evidence="1" type="ORF">H9646_16940</name>
</gene>
<evidence type="ECO:0000313" key="1">
    <source>
        <dbReference type="EMBL" id="MBD7962159.1"/>
    </source>
</evidence>
<protein>
    <submittedName>
        <fullName evidence="1">Uncharacterized protein</fullName>
    </submittedName>
</protein>
<sequence length="100" mass="10846">MSSHLLKASLSPGQIRHKLQFDNATVTGPDGGNIEGFWLRTGPYSEEVEHLASIDGELLSKYPDLKGVADSAMFVSAMNMPGHTGMSYPIGRITWLMPPS</sequence>
<dbReference type="RefSeq" id="WP_191724564.1">
    <property type="nucleotide sequence ID" value="NZ_JACSQK010000009.1"/>
</dbReference>
<keyword evidence="2" id="KW-1185">Reference proteome</keyword>
<organism evidence="1 2">
    <name type="scientific">Comamonas avium</name>
    <dbReference type="NCBI Taxonomy" id="2762231"/>
    <lineage>
        <taxon>Bacteria</taxon>
        <taxon>Pseudomonadati</taxon>
        <taxon>Pseudomonadota</taxon>
        <taxon>Betaproteobacteria</taxon>
        <taxon>Burkholderiales</taxon>
        <taxon>Comamonadaceae</taxon>
        <taxon>Comamonas</taxon>
    </lineage>
</organism>
<proteinExistence type="predicted"/>
<accession>A0ABR8SG97</accession>